<gene>
    <name evidence="3" type="ORF">H9633_12140</name>
</gene>
<evidence type="ECO:0000313" key="3">
    <source>
        <dbReference type="EMBL" id="MBD8013042.1"/>
    </source>
</evidence>
<dbReference type="InterPro" id="IPR002711">
    <property type="entry name" value="HNH"/>
</dbReference>
<dbReference type="Proteomes" id="UP000611521">
    <property type="component" value="Unassembled WGS sequence"/>
</dbReference>
<protein>
    <submittedName>
        <fullName evidence="3">HNH endonuclease</fullName>
    </submittedName>
</protein>
<keyword evidence="4" id="KW-1185">Reference proteome</keyword>
<feature type="region of interest" description="Disordered" evidence="1">
    <location>
        <begin position="212"/>
        <end position="266"/>
    </location>
</feature>
<dbReference type="SMART" id="SM00507">
    <property type="entry name" value="HNHc"/>
    <property type="match status" value="1"/>
</dbReference>
<keyword evidence="3" id="KW-0540">Nuclease</keyword>
<comment type="caution">
    <text evidence="3">The sequence shown here is derived from an EMBL/GenBank/DDBJ whole genome shotgun (WGS) entry which is preliminary data.</text>
</comment>
<dbReference type="InterPro" id="IPR003615">
    <property type="entry name" value="HNH_nuc"/>
</dbReference>
<sequence>MERIIAAGPTVIQIPTDSRALDEIRTELLSDLLLSAAPSAIMGTGLENIHARIQVTVAATTLAGVDETPAQLDGHGTLHPDTARRLAGQSTGWTRLFLDPTGFVTETDTYTPTEPMRRYLRARDQHCRFPGCRMPVHRCESDHTIDWARGGPTRTDNLAYLCLTHHALKHPDIPAQFRWTARQLPDWSLEWTSPSGRTHLDPPPRRVMFVPTGPWPPDTCDPPRSEPPDTPTRGAAHGDRPTHVDWPARGDWAAHDETPPWEATDT</sequence>
<accession>A0ABR8W7S4</accession>
<evidence type="ECO:0000259" key="2">
    <source>
        <dbReference type="SMART" id="SM00507"/>
    </source>
</evidence>
<proteinExistence type="predicted"/>
<dbReference type="EMBL" id="JACSPX010000003">
    <property type="protein sequence ID" value="MBD8013042.1"/>
    <property type="molecule type" value="Genomic_DNA"/>
</dbReference>
<evidence type="ECO:0000313" key="4">
    <source>
        <dbReference type="Proteomes" id="UP000611521"/>
    </source>
</evidence>
<organism evidence="3 4">
    <name type="scientific">Microbacterium commune</name>
    <dbReference type="NCBI Taxonomy" id="2762219"/>
    <lineage>
        <taxon>Bacteria</taxon>
        <taxon>Bacillati</taxon>
        <taxon>Actinomycetota</taxon>
        <taxon>Actinomycetes</taxon>
        <taxon>Micrococcales</taxon>
        <taxon>Microbacteriaceae</taxon>
        <taxon>Microbacterium</taxon>
    </lineage>
</organism>
<reference evidence="3 4" key="1">
    <citation type="submission" date="2020-08" db="EMBL/GenBank/DDBJ databases">
        <title>A Genomic Blueprint of the Chicken Gut Microbiome.</title>
        <authorList>
            <person name="Gilroy R."/>
            <person name="Ravi A."/>
            <person name="Getino M."/>
            <person name="Pursley I."/>
            <person name="Horton D.L."/>
            <person name="Alikhan N.-F."/>
            <person name="Baker D."/>
            <person name="Gharbi K."/>
            <person name="Hall N."/>
            <person name="Watson M."/>
            <person name="Adriaenssens E.M."/>
            <person name="Foster-Nyarko E."/>
            <person name="Jarju S."/>
            <person name="Secka A."/>
            <person name="Antonio M."/>
            <person name="Oren A."/>
            <person name="Chaudhuri R."/>
            <person name="La Ragione R.M."/>
            <person name="Hildebrand F."/>
            <person name="Pallen M.J."/>
        </authorList>
    </citation>
    <scope>NUCLEOTIDE SEQUENCE [LARGE SCALE GENOMIC DNA]</scope>
    <source>
        <strain evidence="3 4">Re1</strain>
    </source>
</reference>
<keyword evidence="3" id="KW-0378">Hydrolase</keyword>
<feature type="compositionally biased region" description="Basic and acidic residues" evidence="1">
    <location>
        <begin position="236"/>
        <end position="258"/>
    </location>
</feature>
<feature type="domain" description="HNH nuclease" evidence="2">
    <location>
        <begin position="115"/>
        <end position="167"/>
    </location>
</feature>
<evidence type="ECO:0000256" key="1">
    <source>
        <dbReference type="SAM" id="MobiDB-lite"/>
    </source>
</evidence>
<dbReference type="GO" id="GO:0004519">
    <property type="term" value="F:endonuclease activity"/>
    <property type="evidence" value="ECO:0007669"/>
    <property type="project" value="UniProtKB-KW"/>
</dbReference>
<dbReference type="CDD" id="cd00085">
    <property type="entry name" value="HNHc"/>
    <property type="match status" value="1"/>
</dbReference>
<dbReference type="Gene3D" id="1.10.30.50">
    <property type="match status" value="1"/>
</dbReference>
<dbReference type="Pfam" id="PF01844">
    <property type="entry name" value="HNH"/>
    <property type="match status" value="1"/>
</dbReference>
<name>A0ABR8W7S4_9MICO</name>
<keyword evidence="3" id="KW-0255">Endonuclease</keyword>